<comment type="caution">
    <text evidence="1">The sequence shown here is derived from an EMBL/GenBank/DDBJ whole genome shotgun (WGS) entry which is preliminary data.</text>
</comment>
<protein>
    <submittedName>
        <fullName evidence="1">Uncharacterized protein</fullName>
    </submittedName>
</protein>
<keyword evidence="2" id="KW-1185">Reference proteome</keyword>
<reference evidence="1 2" key="1">
    <citation type="journal article" date="2019" name="Sci. Rep.">
        <title>Orb-weaving spider Araneus ventricosus genome elucidates the spidroin gene catalogue.</title>
        <authorList>
            <person name="Kono N."/>
            <person name="Nakamura H."/>
            <person name="Ohtoshi R."/>
            <person name="Moran D.A.P."/>
            <person name="Shinohara A."/>
            <person name="Yoshida Y."/>
            <person name="Fujiwara M."/>
            <person name="Mori M."/>
            <person name="Tomita M."/>
            <person name="Arakawa K."/>
        </authorList>
    </citation>
    <scope>NUCLEOTIDE SEQUENCE [LARGE SCALE GENOMIC DNA]</scope>
</reference>
<dbReference type="OrthoDB" id="6753158at2759"/>
<accession>A0A4Y2RBD8</accession>
<evidence type="ECO:0000313" key="2">
    <source>
        <dbReference type="Proteomes" id="UP000499080"/>
    </source>
</evidence>
<gene>
    <name evidence="1" type="ORF">AVEN_5842_1</name>
</gene>
<name>A0A4Y2RBD8_ARAVE</name>
<organism evidence="1 2">
    <name type="scientific">Araneus ventricosus</name>
    <name type="common">Orbweaver spider</name>
    <name type="synonym">Epeira ventricosa</name>
    <dbReference type="NCBI Taxonomy" id="182803"/>
    <lineage>
        <taxon>Eukaryota</taxon>
        <taxon>Metazoa</taxon>
        <taxon>Ecdysozoa</taxon>
        <taxon>Arthropoda</taxon>
        <taxon>Chelicerata</taxon>
        <taxon>Arachnida</taxon>
        <taxon>Araneae</taxon>
        <taxon>Araneomorphae</taxon>
        <taxon>Entelegynae</taxon>
        <taxon>Araneoidea</taxon>
        <taxon>Araneidae</taxon>
        <taxon>Araneus</taxon>
    </lineage>
</organism>
<proteinExistence type="predicted"/>
<sequence length="101" mass="12169">MYLLYLQFCKDNNIHEEIIAKKWKYFDVFDKQFKLSFKPPEIDACDNCDSFQAKLKDNSLSQVDRDKLIAEYDVHLTESKRRHNQKVKISKCQKQIPHIKF</sequence>
<dbReference type="AlphaFoldDB" id="A0A4Y2RBD8"/>
<dbReference type="Proteomes" id="UP000499080">
    <property type="component" value="Unassembled WGS sequence"/>
</dbReference>
<evidence type="ECO:0000313" key="1">
    <source>
        <dbReference type="EMBL" id="GBN72981.1"/>
    </source>
</evidence>
<dbReference type="EMBL" id="BGPR01016437">
    <property type="protein sequence ID" value="GBN72981.1"/>
    <property type="molecule type" value="Genomic_DNA"/>
</dbReference>